<dbReference type="InterPro" id="IPR011989">
    <property type="entry name" value="ARM-like"/>
</dbReference>
<dbReference type="InterPro" id="IPR000225">
    <property type="entry name" value="Armadillo"/>
</dbReference>
<organism evidence="9 10">
    <name type="scientific">Chrysochromulina tobinii</name>
    <dbReference type="NCBI Taxonomy" id="1460289"/>
    <lineage>
        <taxon>Eukaryota</taxon>
        <taxon>Haptista</taxon>
        <taxon>Haptophyta</taxon>
        <taxon>Prymnesiophyceae</taxon>
        <taxon>Prymnesiales</taxon>
        <taxon>Chrysochromulinaceae</taxon>
        <taxon>Chrysochromulina</taxon>
    </lineage>
</organism>
<comment type="subcellular location">
    <subcellularLocation>
        <location evidence="1">Vacuole membrane</location>
        <topology evidence="1">Lipid-anchor</topology>
    </subcellularLocation>
</comment>
<keyword evidence="3" id="KW-0926">Vacuole</keyword>
<dbReference type="SMART" id="SM00185">
    <property type="entry name" value="ARM"/>
    <property type="match status" value="14"/>
</dbReference>
<evidence type="ECO:0000256" key="6">
    <source>
        <dbReference type="ARBA" id="ARBA00023288"/>
    </source>
</evidence>
<dbReference type="PANTHER" id="PTHR47249">
    <property type="entry name" value="VACUOLAR PROTEIN 8"/>
    <property type="match status" value="1"/>
</dbReference>
<reference evidence="10" key="1">
    <citation type="journal article" date="2015" name="PLoS Genet.">
        <title>Genome Sequence and Transcriptome Analyses of Chrysochromulina tobin: Metabolic Tools for Enhanced Algal Fitness in the Prominent Order Prymnesiales (Haptophyceae).</title>
        <authorList>
            <person name="Hovde B.T."/>
            <person name="Deodato C.R."/>
            <person name="Hunsperger H.M."/>
            <person name="Ryken S.A."/>
            <person name="Yost W."/>
            <person name="Jha R.K."/>
            <person name="Patterson J."/>
            <person name="Monnat R.J. Jr."/>
            <person name="Barlow S.B."/>
            <person name="Starkenburg S.R."/>
            <person name="Cattolico R.A."/>
        </authorList>
    </citation>
    <scope>NUCLEOTIDE SEQUENCE</scope>
    <source>
        <strain evidence="10">CCMP291</strain>
    </source>
</reference>
<keyword evidence="5" id="KW-0472">Membrane</keyword>
<dbReference type="InterPro" id="IPR045156">
    <property type="entry name" value="Vac8"/>
</dbReference>
<protein>
    <recommendedName>
        <fullName evidence="7">Vacuolar protein 8</fullName>
    </recommendedName>
</protein>
<evidence type="ECO:0000256" key="4">
    <source>
        <dbReference type="ARBA" id="ARBA00022737"/>
    </source>
</evidence>
<comment type="caution">
    <text evidence="9">The sequence shown here is derived from an EMBL/GenBank/DDBJ whole genome shotgun (WGS) entry which is preliminary data.</text>
</comment>
<keyword evidence="6" id="KW-0449">Lipoprotein</keyword>
<evidence type="ECO:0000256" key="8">
    <source>
        <dbReference type="PROSITE-ProRule" id="PRU00259"/>
    </source>
</evidence>
<accession>A0A0M0JIS0</accession>
<evidence type="ECO:0000256" key="3">
    <source>
        <dbReference type="ARBA" id="ARBA00022554"/>
    </source>
</evidence>
<evidence type="ECO:0000256" key="1">
    <source>
        <dbReference type="ARBA" id="ARBA00004592"/>
    </source>
</evidence>
<dbReference type="GO" id="GO:0071562">
    <property type="term" value="P:nucleus-vacuole junction assembly"/>
    <property type="evidence" value="ECO:0007669"/>
    <property type="project" value="InterPro"/>
</dbReference>
<dbReference type="PROSITE" id="PS50176">
    <property type="entry name" value="ARM_REPEAT"/>
    <property type="match status" value="2"/>
</dbReference>
<evidence type="ECO:0000256" key="7">
    <source>
        <dbReference type="ARBA" id="ARBA00026209"/>
    </source>
</evidence>
<sequence length="972" mass="102982">MLSSPTAQLGFVNAGGIPTLLAMAGEPGTAPGTAPRLRGEVAKSLALLAHAPEHKVALYRHRALPVLLEVLETALIETDERTVRHSHLIHTVRHASSALGSLSALPEVQLELASMSGAITSIVRLSRSRDPDTQRHAARAIGRLAGNAQCQRQIGNAGGLRPLIKCGYSRSTEMQLLVVRAVANLALDPELSALLENEGGNQLLNTLLRAASSEVVHWARVAQGNLEAASALGPLIRHCPEDNAVEPVDMMTMSALVSHLRVTPADGRVGSSVRRLSAGAIANLLVSAHNQRLLLDCNGVKPLVSLAQEAVEPELQVQCMRAVANLAVTPEYRTNLLQARALPLIVQTLRGAQLHEGGTHTFALLSHAARALGNMSADGDVAAAIQHKAAAEGAIAVLLPLLKSTREHLQDCGKAESEHRAKIADRVAGLDELLRETTRALAKLAPLKANQRPMVESDTLHLVIEMLSAEFGREGAASGAVSLGVKQECLELLGCLAEMPECLALLISNGAVQSLIALLQTSAVETETAAAELLAKLAQVKEYQAQISASETLPLLVELLHRPNAAAQLAGLRALNELTFDNHGSQLIALKAGVVVPCIELARAGDATVNSNAATLLCQMVLAEAADRSAVASGFGGKVKLGSEERLSMFAAMAMSSNTEAHSVAAMGLATMCNAADANLPAIARTALSALVRLGRATQPDTQAAALDSIAVLSELPDVQVDLVRMGALRVLLDRAATPGARNADIRSLAFTALKHIASNGANMSALRSAEIRHRLKGLTTTMREEPVVQRDLEAIERSIQTVSSLLELQGRQRPLRAGDVAAMTECVRSAGVDSSIAREVGHTSAAVGAHMANVDLFVAEGGIELLNTLARSRSIAVQLECAQALEAFCRSREVHRALHKQGGLVSLVHLARSQQPELQTHVATAFSVLTDEQMPRTWLIQSGCMPLLFAYIRNGTPDVRYLAARTILYMR</sequence>
<dbReference type="GO" id="GO:0043495">
    <property type="term" value="F:protein-membrane adaptor activity"/>
    <property type="evidence" value="ECO:0007669"/>
    <property type="project" value="InterPro"/>
</dbReference>
<dbReference type="Gene3D" id="1.25.10.10">
    <property type="entry name" value="Leucine-rich Repeat Variant"/>
    <property type="match status" value="6"/>
</dbReference>
<dbReference type="OrthoDB" id="3176171at2759"/>
<dbReference type="Proteomes" id="UP000037460">
    <property type="component" value="Unassembled WGS sequence"/>
</dbReference>
<keyword evidence="10" id="KW-1185">Reference proteome</keyword>
<gene>
    <name evidence="9" type="ORF">Ctob_010680</name>
</gene>
<dbReference type="GO" id="GO:0005774">
    <property type="term" value="C:vacuolar membrane"/>
    <property type="evidence" value="ECO:0007669"/>
    <property type="project" value="UniProtKB-SubCell"/>
</dbReference>
<evidence type="ECO:0000256" key="5">
    <source>
        <dbReference type="ARBA" id="ARBA00023136"/>
    </source>
</evidence>
<proteinExistence type="inferred from homology"/>
<dbReference type="EMBL" id="JWZX01002858">
    <property type="protein sequence ID" value="KOO26395.1"/>
    <property type="molecule type" value="Genomic_DNA"/>
</dbReference>
<evidence type="ECO:0000313" key="10">
    <source>
        <dbReference type="Proteomes" id="UP000037460"/>
    </source>
</evidence>
<dbReference type="SUPFAM" id="SSF48371">
    <property type="entry name" value="ARM repeat"/>
    <property type="match status" value="3"/>
</dbReference>
<dbReference type="InterPro" id="IPR016024">
    <property type="entry name" value="ARM-type_fold"/>
</dbReference>
<dbReference type="AlphaFoldDB" id="A0A0M0JIS0"/>
<dbReference type="PANTHER" id="PTHR47249:SF1">
    <property type="entry name" value="VACUOLAR PROTEIN 8"/>
    <property type="match status" value="1"/>
</dbReference>
<feature type="repeat" description="ARM" evidence="8">
    <location>
        <begin position="551"/>
        <end position="593"/>
    </location>
</feature>
<evidence type="ECO:0000256" key="2">
    <source>
        <dbReference type="ARBA" id="ARBA00005462"/>
    </source>
</evidence>
<comment type="similarity">
    <text evidence="2">Belongs to the beta-catenin family.</text>
</comment>
<feature type="repeat" description="ARM" evidence="8">
    <location>
        <begin position="117"/>
        <end position="159"/>
    </location>
</feature>
<name>A0A0M0JIS0_9EUKA</name>
<evidence type="ECO:0000313" key="9">
    <source>
        <dbReference type="EMBL" id="KOO26395.1"/>
    </source>
</evidence>
<keyword evidence="4" id="KW-0677">Repeat</keyword>